<name>A0A0A3IEE2_9BACI</name>
<evidence type="ECO:0000256" key="1">
    <source>
        <dbReference type="ARBA" id="ARBA00010515"/>
    </source>
</evidence>
<dbReference type="ESTHER" id="9baci-a0a0a3iee2">
    <property type="family name" value="Hormone-sensitive_lipase_like"/>
</dbReference>
<proteinExistence type="inferred from homology"/>
<dbReference type="SUPFAM" id="SSF53474">
    <property type="entry name" value="alpha/beta-Hydrolases"/>
    <property type="match status" value="1"/>
</dbReference>
<dbReference type="InterPro" id="IPR050300">
    <property type="entry name" value="GDXG_lipolytic_enzyme"/>
</dbReference>
<dbReference type="InterPro" id="IPR029058">
    <property type="entry name" value="AB_hydrolase_fold"/>
</dbReference>
<dbReference type="Pfam" id="PF07859">
    <property type="entry name" value="Abhydrolase_3"/>
    <property type="match status" value="1"/>
</dbReference>
<dbReference type="EMBL" id="JPVP01000060">
    <property type="protein sequence ID" value="KGR81790.1"/>
    <property type="molecule type" value="Genomic_DNA"/>
</dbReference>
<dbReference type="PANTHER" id="PTHR48081:SF8">
    <property type="entry name" value="ALPHA_BETA HYDROLASE FOLD-3 DOMAIN-CONTAINING PROTEIN-RELATED"/>
    <property type="match status" value="1"/>
</dbReference>
<keyword evidence="6" id="KW-1185">Reference proteome</keyword>
<gene>
    <name evidence="5" type="ORF">CD32_20890</name>
</gene>
<dbReference type="Gene3D" id="3.40.50.1820">
    <property type="entry name" value="alpha/beta hydrolase"/>
    <property type="match status" value="1"/>
</dbReference>
<evidence type="ECO:0000256" key="3">
    <source>
        <dbReference type="PROSITE-ProRule" id="PRU10038"/>
    </source>
</evidence>
<dbReference type="STRING" id="1220589.CD32_20890"/>
<dbReference type="RefSeq" id="WP_036158672.1">
    <property type="nucleotide sequence ID" value="NZ_AVCX01000001.1"/>
</dbReference>
<sequence>MALHPAVKLVLDQMEASGAPVISTLTPEEARTSTDISLLAGIPEEVASIEERMIPGPAGDIPIRIYTPEGQGPFPALIYYHGGGWVIGSLDVVDVPCRQLANRTGCVVISVDYRLAPEHPFPAPAEDAYAAVEWVAENGEAVCVDSSKLVVAGDSAGGNLAAVVCLMAKDKGGPKIAYQILFYPVTDHSYETISYEENAEGYFLTKDSMVWFWNHYLQEKSGEHHYASPMRAADVSGLPPALIVTAEYDPLRDEGEAYAKKLFDAGVGVTLKRYEGMIHGFVWMSGVLPQGVDAIELAAEELGAVL</sequence>
<feature type="domain" description="Alpha/beta hydrolase fold-3" evidence="4">
    <location>
        <begin position="77"/>
        <end position="282"/>
    </location>
</feature>
<dbReference type="FunFam" id="3.40.50.1820:FF:000089">
    <property type="entry name" value="Alpha/beta hydrolase"/>
    <property type="match status" value="1"/>
</dbReference>
<dbReference type="PROSITE" id="PS01174">
    <property type="entry name" value="LIPASE_GDXG_SER"/>
    <property type="match status" value="1"/>
</dbReference>
<dbReference type="PANTHER" id="PTHR48081">
    <property type="entry name" value="AB HYDROLASE SUPERFAMILY PROTEIN C4A8.06C"/>
    <property type="match status" value="1"/>
</dbReference>
<evidence type="ECO:0000313" key="6">
    <source>
        <dbReference type="Proteomes" id="UP000030437"/>
    </source>
</evidence>
<comment type="caution">
    <text evidence="5">The sequence shown here is derived from an EMBL/GenBank/DDBJ whole genome shotgun (WGS) entry which is preliminary data.</text>
</comment>
<dbReference type="GO" id="GO:0016787">
    <property type="term" value="F:hydrolase activity"/>
    <property type="evidence" value="ECO:0007669"/>
    <property type="project" value="UniProtKB-KW"/>
</dbReference>
<dbReference type="eggNOG" id="COG0657">
    <property type="taxonomic scope" value="Bacteria"/>
</dbReference>
<dbReference type="InterPro" id="IPR033140">
    <property type="entry name" value="Lipase_GDXG_put_SER_AS"/>
</dbReference>
<protein>
    <submittedName>
        <fullName evidence="5">Lipase</fullName>
    </submittedName>
</protein>
<dbReference type="OrthoDB" id="9815425at2"/>
<reference evidence="5 6" key="1">
    <citation type="submission" date="2014-02" db="EMBL/GenBank/DDBJ databases">
        <title>Draft genome sequence of Lysinibacillus odysseyi NBRC 100172.</title>
        <authorList>
            <person name="Zhang F."/>
            <person name="Wang G."/>
            <person name="Zhang L."/>
        </authorList>
    </citation>
    <scope>NUCLEOTIDE SEQUENCE [LARGE SCALE GENOMIC DNA]</scope>
    <source>
        <strain evidence="5 6">NBRC 100172</strain>
    </source>
</reference>
<dbReference type="AlphaFoldDB" id="A0A0A3IEE2"/>
<feature type="active site" evidence="3">
    <location>
        <position position="155"/>
    </location>
</feature>
<comment type="similarity">
    <text evidence="1">Belongs to the 'GDXG' lipolytic enzyme family.</text>
</comment>
<evidence type="ECO:0000259" key="4">
    <source>
        <dbReference type="Pfam" id="PF07859"/>
    </source>
</evidence>
<organism evidence="5 6">
    <name type="scientific">Lysinibacillus odysseyi 34hs-1 = NBRC 100172</name>
    <dbReference type="NCBI Taxonomy" id="1220589"/>
    <lineage>
        <taxon>Bacteria</taxon>
        <taxon>Bacillati</taxon>
        <taxon>Bacillota</taxon>
        <taxon>Bacilli</taxon>
        <taxon>Bacillales</taxon>
        <taxon>Bacillaceae</taxon>
        <taxon>Lysinibacillus</taxon>
    </lineage>
</organism>
<dbReference type="Proteomes" id="UP000030437">
    <property type="component" value="Unassembled WGS sequence"/>
</dbReference>
<evidence type="ECO:0000313" key="5">
    <source>
        <dbReference type="EMBL" id="KGR81790.1"/>
    </source>
</evidence>
<accession>A0A0A3IEE2</accession>
<dbReference type="InterPro" id="IPR013094">
    <property type="entry name" value="AB_hydrolase_3"/>
</dbReference>
<evidence type="ECO:0000256" key="2">
    <source>
        <dbReference type="ARBA" id="ARBA00022801"/>
    </source>
</evidence>
<keyword evidence="2" id="KW-0378">Hydrolase</keyword>